<proteinExistence type="predicted"/>
<protein>
    <submittedName>
        <fullName evidence="1">Uncharacterized protein</fullName>
    </submittedName>
</protein>
<accession>A0A2Z7D6W7</accession>
<keyword evidence="2" id="KW-1185">Reference proteome</keyword>
<dbReference type="EMBL" id="KQ989175">
    <property type="protein sequence ID" value="KZV54747.1"/>
    <property type="molecule type" value="Genomic_DNA"/>
</dbReference>
<organism evidence="1 2">
    <name type="scientific">Dorcoceras hygrometricum</name>
    <dbReference type="NCBI Taxonomy" id="472368"/>
    <lineage>
        <taxon>Eukaryota</taxon>
        <taxon>Viridiplantae</taxon>
        <taxon>Streptophyta</taxon>
        <taxon>Embryophyta</taxon>
        <taxon>Tracheophyta</taxon>
        <taxon>Spermatophyta</taxon>
        <taxon>Magnoliopsida</taxon>
        <taxon>eudicotyledons</taxon>
        <taxon>Gunneridae</taxon>
        <taxon>Pentapetalae</taxon>
        <taxon>asterids</taxon>
        <taxon>lamiids</taxon>
        <taxon>Lamiales</taxon>
        <taxon>Gesneriaceae</taxon>
        <taxon>Didymocarpoideae</taxon>
        <taxon>Trichosporeae</taxon>
        <taxon>Loxocarpinae</taxon>
        <taxon>Dorcoceras</taxon>
    </lineage>
</organism>
<evidence type="ECO:0000313" key="2">
    <source>
        <dbReference type="Proteomes" id="UP000250235"/>
    </source>
</evidence>
<reference evidence="1 2" key="1">
    <citation type="journal article" date="2015" name="Proc. Natl. Acad. Sci. U.S.A.">
        <title>The resurrection genome of Boea hygrometrica: A blueprint for survival of dehydration.</title>
        <authorList>
            <person name="Xiao L."/>
            <person name="Yang G."/>
            <person name="Zhang L."/>
            <person name="Yang X."/>
            <person name="Zhao S."/>
            <person name="Ji Z."/>
            <person name="Zhou Q."/>
            <person name="Hu M."/>
            <person name="Wang Y."/>
            <person name="Chen M."/>
            <person name="Xu Y."/>
            <person name="Jin H."/>
            <person name="Xiao X."/>
            <person name="Hu G."/>
            <person name="Bao F."/>
            <person name="Hu Y."/>
            <person name="Wan P."/>
            <person name="Li L."/>
            <person name="Deng X."/>
            <person name="Kuang T."/>
            <person name="Xiang C."/>
            <person name="Zhu J.K."/>
            <person name="Oliver M.J."/>
            <person name="He Y."/>
        </authorList>
    </citation>
    <scope>NUCLEOTIDE SEQUENCE [LARGE SCALE GENOMIC DNA]</scope>
    <source>
        <strain evidence="2">cv. XS01</strain>
    </source>
</reference>
<sequence>MKRCRLDKLQRRRFGERLRERSVFFWLLGNPDFGFVTSCCLRKTPAFGFEDQSAPFVTLEVALDSYRKYLSSQTNFGGCRWLEKNHEVAAFIRAFRGCRFCAGRELLRSFEEYDLGFPGYPAGRGADPARGAPGGG</sequence>
<gene>
    <name evidence="1" type="ORF">F511_04096</name>
</gene>
<name>A0A2Z7D6W7_9LAMI</name>
<dbReference type="Proteomes" id="UP000250235">
    <property type="component" value="Unassembled WGS sequence"/>
</dbReference>
<evidence type="ECO:0000313" key="1">
    <source>
        <dbReference type="EMBL" id="KZV54747.1"/>
    </source>
</evidence>
<dbReference type="AlphaFoldDB" id="A0A2Z7D6W7"/>